<evidence type="ECO:0000256" key="5">
    <source>
        <dbReference type="ARBA" id="ARBA00023069"/>
    </source>
</evidence>
<keyword evidence="3" id="KW-0677">Repeat</keyword>
<evidence type="ECO:0000256" key="6">
    <source>
        <dbReference type="ARBA" id="ARBA00023212"/>
    </source>
</evidence>
<reference evidence="12" key="1">
    <citation type="submission" date="2022-01" db="UniProtKB">
        <authorList>
            <consortium name="EnsemblMetazoa"/>
        </authorList>
    </citation>
    <scope>IDENTIFICATION</scope>
</reference>
<dbReference type="OMA" id="RFSCKQP"/>
<dbReference type="Gene3D" id="2.30.29.170">
    <property type="match status" value="3"/>
</dbReference>
<feature type="domain" description="DM10" evidence="11">
    <location>
        <begin position="234"/>
        <end position="369"/>
    </location>
</feature>
<keyword evidence="13" id="KW-1185">Reference proteome</keyword>
<keyword evidence="4" id="KW-0282">Flagellum</keyword>
<keyword evidence="5" id="KW-0969">Cilium</keyword>
<dbReference type="EnsemblMetazoa" id="XM_014403550.2">
    <property type="protein sequence ID" value="XP_014259036.1"/>
    <property type="gene ID" value="LOC106672262"/>
</dbReference>
<organism evidence="12 13">
    <name type="scientific">Cimex lectularius</name>
    <name type="common">Bed bug</name>
    <name type="synonym">Acanthia lectularia</name>
    <dbReference type="NCBI Taxonomy" id="79782"/>
    <lineage>
        <taxon>Eukaryota</taxon>
        <taxon>Metazoa</taxon>
        <taxon>Ecdysozoa</taxon>
        <taxon>Arthropoda</taxon>
        <taxon>Hexapoda</taxon>
        <taxon>Insecta</taxon>
        <taxon>Pterygota</taxon>
        <taxon>Neoptera</taxon>
        <taxon>Paraneoptera</taxon>
        <taxon>Hemiptera</taxon>
        <taxon>Heteroptera</taxon>
        <taxon>Panheteroptera</taxon>
        <taxon>Cimicomorpha</taxon>
        <taxon>Cimicidae</taxon>
        <taxon>Cimex</taxon>
    </lineage>
</organism>
<keyword evidence="2" id="KW-0963">Cytoplasm</keyword>
<evidence type="ECO:0000313" key="13">
    <source>
        <dbReference type="Proteomes" id="UP000494040"/>
    </source>
</evidence>
<keyword evidence="7" id="KW-0966">Cell projection</keyword>
<sequence length="763" mass="88427">MTMNRTVQLPCLPGYSVNTNVGQTRFHLAHHFDFIHKGVPYLTEKKKPGIGGVPLPGSDQGSYPSIYARGEVSELPPWIIYDKHILAFDGYYMESADCADFKTPYSVHKVKVLFYLEDGTIKVIEPQQMNSGTPQGCLIKRHRIRYADSGHNDEFYDIIDFNIGKELQLYGKNITLVNCDSFTRIFLNRLGIPVPDPMAMPEDPYMKERKKIDNVQKRKKVNVKKTVNRFLEMDNRILSFDAYWDDSQTEFGYVHLLKIYYYLIDDTIEISDVTDPDHTFLISKRGKLPKEYFGLPQPGEDEPVSLLNVLGGVRSKARYVVDPLGMGTPHKQYYMDRDIAIGAVINSYGRRFVIFDCDSFTKDYYRLKFGMDDFRPFPRPPTAKEKEMASTKKVDIPIPPYNGFGTYEDSLLNCLSVNPFAIVKEYKQFFELDKVGYDSRILRFSARMISNNELGNRRKFILSYFLCDDTLQINDHVPRNSGYTGGKLIARRKVLKHGQNIYGTKPHEYVTYEDLFIGNIVIIEDFTFYLDGADEYALKYMEQHPDKFPRSNIRLVMDKLREAVKPVYKQFASQFLQGDNFVPIPYATFRNAVKALIGDKITDQEIITIGRYFRHTIEKEPYPLEILQRLAHDILRKELFIEFHKLREAFQHFDPDKTGYVTRDIAYSVLRGCKVPLDVEFLKLILERLGQGEQCIICCDEIVEFLNYRNKELKPIPPINTSGTFSWLNLCRPETLSTETLQVSISGILDELQLERELKQQCH</sequence>
<dbReference type="Proteomes" id="UP000494040">
    <property type="component" value="Unassembled WGS sequence"/>
</dbReference>
<dbReference type="GO" id="GO:0010975">
    <property type="term" value="P:regulation of neuron projection development"/>
    <property type="evidence" value="ECO:0007669"/>
    <property type="project" value="TreeGrafter"/>
</dbReference>
<evidence type="ECO:0000259" key="11">
    <source>
        <dbReference type="PROSITE" id="PS51336"/>
    </source>
</evidence>
<evidence type="ECO:0000256" key="1">
    <source>
        <dbReference type="ARBA" id="ARBA00004611"/>
    </source>
</evidence>
<accession>A0A8I6S8S1</accession>
<protein>
    <recommendedName>
        <fullName evidence="9">EF-hand domain-containing family member C2</fullName>
    </recommendedName>
</protein>
<dbReference type="SMART" id="SM00676">
    <property type="entry name" value="DM10"/>
    <property type="match status" value="3"/>
</dbReference>
<dbReference type="PROSITE" id="PS51336">
    <property type="entry name" value="DM10"/>
    <property type="match status" value="3"/>
</dbReference>
<dbReference type="Pfam" id="PF06565">
    <property type="entry name" value="DM10_dom"/>
    <property type="match status" value="3"/>
</dbReference>
<dbReference type="SUPFAM" id="SSF47473">
    <property type="entry name" value="EF-hand"/>
    <property type="match status" value="1"/>
</dbReference>
<evidence type="ECO:0000256" key="7">
    <source>
        <dbReference type="ARBA" id="ARBA00023273"/>
    </source>
</evidence>
<dbReference type="AlphaFoldDB" id="A0A8I6S8S1"/>
<dbReference type="OrthoDB" id="6360546at2759"/>
<dbReference type="InterPro" id="IPR002048">
    <property type="entry name" value="EF_hand_dom"/>
</dbReference>
<dbReference type="CTD" id="37284"/>
<comment type="subcellular location">
    <subcellularLocation>
        <location evidence="1">Cytoplasm</location>
        <location evidence="1">Cytoskeleton</location>
        <location evidence="1">Flagellum axoneme</location>
    </subcellularLocation>
</comment>
<dbReference type="PROSITE" id="PS50222">
    <property type="entry name" value="EF_HAND_2"/>
    <property type="match status" value="1"/>
</dbReference>
<dbReference type="RefSeq" id="XP_014259036.1">
    <property type="nucleotide sequence ID" value="XM_014403550.2"/>
</dbReference>
<dbReference type="KEGG" id="clec:106672262"/>
<name>A0A8I6S8S1_CIMLE</name>
<dbReference type="PANTHER" id="PTHR12086:SF11">
    <property type="entry name" value="EF-HAND DOMAIN-CONTAINING FAMILY MEMBER C2"/>
    <property type="match status" value="1"/>
</dbReference>
<feature type="domain" description="EF-hand" evidence="10">
    <location>
        <begin position="641"/>
        <end position="676"/>
    </location>
</feature>
<evidence type="ECO:0000256" key="2">
    <source>
        <dbReference type="ARBA" id="ARBA00022490"/>
    </source>
</evidence>
<dbReference type="InterPro" id="IPR011992">
    <property type="entry name" value="EF-hand-dom_pair"/>
</dbReference>
<dbReference type="Gene3D" id="1.10.238.10">
    <property type="entry name" value="EF-hand"/>
    <property type="match status" value="1"/>
</dbReference>
<evidence type="ECO:0000256" key="4">
    <source>
        <dbReference type="ARBA" id="ARBA00022846"/>
    </source>
</evidence>
<evidence type="ECO:0000313" key="12">
    <source>
        <dbReference type="EnsemblMetazoa" id="XP_014259036.1"/>
    </source>
</evidence>
<comment type="function">
    <text evidence="8">Microtubule inner protein (MIP) part of the dynein-decorated doublet microtubules (DMTs) in cilia axoneme, which is required for motile cilia beating.</text>
</comment>
<dbReference type="PANTHER" id="PTHR12086">
    <property type="entry name" value="EF-HAND DOMAIN C-TERMINAL CONTAINING PROTEIN"/>
    <property type="match status" value="1"/>
</dbReference>
<proteinExistence type="predicted"/>
<dbReference type="InterPro" id="IPR040193">
    <property type="entry name" value="EFHC1/EFHC2/EFHB"/>
</dbReference>
<evidence type="ECO:0000259" key="10">
    <source>
        <dbReference type="PROSITE" id="PS50222"/>
    </source>
</evidence>
<dbReference type="GO" id="GO:0005874">
    <property type="term" value="C:microtubule"/>
    <property type="evidence" value="ECO:0007669"/>
    <property type="project" value="TreeGrafter"/>
</dbReference>
<dbReference type="GO" id="GO:0005509">
    <property type="term" value="F:calcium ion binding"/>
    <property type="evidence" value="ECO:0007669"/>
    <property type="project" value="InterPro"/>
</dbReference>
<dbReference type="InterPro" id="IPR006602">
    <property type="entry name" value="DM10_dom"/>
</dbReference>
<evidence type="ECO:0000256" key="9">
    <source>
        <dbReference type="ARBA" id="ARBA00039880"/>
    </source>
</evidence>
<feature type="domain" description="DM10" evidence="11">
    <location>
        <begin position="438"/>
        <end position="545"/>
    </location>
</feature>
<evidence type="ECO:0000256" key="8">
    <source>
        <dbReference type="ARBA" id="ARBA00035003"/>
    </source>
</evidence>
<dbReference type="FunFam" id="2.30.29.170:FF:000002">
    <property type="entry name" value="EF-hand domain (C-terminal) containing 1"/>
    <property type="match status" value="1"/>
</dbReference>
<dbReference type="GeneID" id="106672262"/>
<dbReference type="FunFam" id="2.30.29.170:FF:000004">
    <property type="entry name" value="EF-hand domain containing 2"/>
    <property type="match status" value="1"/>
</dbReference>
<feature type="domain" description="DM10" evidence="11">
    <location>
        <begin position="82"/>
        <end position="191"/>
    </location>
</feature>
<keyword evidence="6" id="KW-0206">Cytoskeleton</keyword>
<evidence type="ECO:0000256" key="3">
    <source>
        <dbReference type="ARBA" id="ARBA00022737"/>
    </source>
</evidence>